<dbReference type="Proteomes" id="UP000789941">
    <property type="component" value="Unassembled WGS sequence"/>
</dbReference>
<evidence type="ECO:0000313" key="1">
    <source>
        <dbReference type="EMBL" id="VVC03388.1"/>
    </source>
</evidence>
<reference evidence="1 2" key="1">
    <citation type="submission" date="2019-08" db="EMBL/GenBank/DDBJ databases">
        <authorList>
            <person name="Vazquez-Campos X."/>
        </authorList>
    </citation>
    <scope>NUCLEOTIDE SEQUENCE [LARGE SCALE GENOMIC DNA]</scope>
    <source>
        <strain evidence="1">LFW-283_2</strain>
    </source>
</reference>
<evidence type="ECO:0000313" key="2">
    <source>
        <dbReference type="Proteomes" id="UP000789941"/>
    </source>
</evidence>
<dbReference type="AlphaFoldDB" id="A0A5E4LQI2"/>
<name>A0A5E4LQI2_9ARCH</name>
<sequence length="123" mass="14410">MKDIFEFSSGGTFHPEGFGSWFFRLEDRVVTISHNIKGQIKNYGEFYLDESDSDKIWNLIDNANFKQSTRSGQPDEPKYLFAIKNQKMEIWSGDARDDEKLVSLIDHLTVLIEKYTKKKPVLW</sequence>
<accession>A0A5E4LQI2</accession>
<gene>
    <name evidence="1" type="ORF">LFW2832_00336</name>
</gene>
<dbReference type="EMBL" id="CABMJJ010000007">
    <property type="protein sequence ID" value="VVC03388.1"/>
    <property type="molecule type" value="Genomic_DNA"/>
</dbReference>
<proteinExistence type="predicted"/>
<comment type="caution">
    <text evidence="1">The sequence shown here is derived from an EMBL/GenBank/DDBJ whole genome shotgun (WGS) entry which is preliminary data.</text>
</comment>
<protein>
    <submittedName>
        <fullName evidence="1">Uncharacterized protein</fullName>
    </submittedName>
</protein>
<organism evidence="1 2">
    <name type="scientific">Candidatus Bilamarchaeum dharawalense</name>
    <dbReference type="NCBI Taxonomy" id="2885759"/>
    <lineage>
        <taxon>Archaea</taxon>
        <taxon>Candidatus Micrarchaeota</taxon>
        <taxon>Candidatus Micrarchaeia</taxon>
        <taxon>Candidatus Anstonellales</taxon>
        <taxon>Candidatus Bilamarchaeaceae</taxon>
        <taxon>Candidatus Bilamarchaeum</taxon>
    </lineage>
</organism>